<evidence type="ECO:0000313" key="1">
    <source>
        <dbReference type="EMBL" id="MBU4693977.1"/>
    </source>
</evidence>
<dbReference type="EMBL" id="JAHMHK010000030">
    <property type="protein sequence ID" value="MBU4693977.1"/>
    <property type="molecule type" value="Genomic_DNA"/>
</dbReference>
<gene>
    <name evidence="1" type="ORF">KQ878_03760</name>
</gene>
<comment type="caution">
    <text evidence="1">The sequence shown here is derived from an EMBL/GenBank/DDBJ whole genome shotgun (WGS) entry which is preliminary data.</text>
</comment>
<keyword evidence="1" id="KW-0540">Nuclease</keyword>
<organism evidence="1 2">
    <name type="scientific">Mycoplasma zalophidermidis</name>
    <dbReference type="NCBI Taxonomy" id="398174"/>
    <lineage>
        <taxon>Bacteria</taxon>
        <taxon>Bacillati</taxon>
        <taxon>Mycoplasmatota</taxon>
        <taxon>Mollicutes</taxon>
        <taxon>Mycoplasmataceae</taxon>
        <taxon>Mycoplasma</taxon>
    </lineage>
</organism>
<feature type="non-terminal residue" evidence="1">
    <location>
        <position position="1"/>
    </location>
</feature>
<feature type="non-terminal residue" evidence="1">
    <location>
        <position position="112"/>
    </location>
</feature>
<name>A0ABS6DSH8_9MOLU</name>
<keyword evidence="1" id="KW-0255">Endonuclease</keyword>
<accession>A0ABS6DSH8</accession>
<dbReference type="GO" id="GO:0004519">
    <property type="term" value="F:endonuclease activity"/>
    <property type="evidence" value="ECO:0007669"/>
    <property type="project" value="UniProtKB-KW"/>
</dbReference>
<sequence length="112" mass="13170">GYKLIYIRDESHHGGEVKNNFVDIDRNDLKNKDQQNEKHFEALIQKAAQYIIKMTATPPRTQNQVVITEKELQTDSIKLIKTEAKRNDFKVDKFLEEISDFDLLQKACEKFK</sequence>
<protein>
    <submittedName>
        <fullName evidence="1">Type III restriction endonuclease</fullName>
    </submittedName>
</protein>
<keyword evidence="2" id="KW-1185">Reference proteome</keyword>
<proteinExistence type="predicted"/>
<dbReference type="RefSeq" id="WP_373422580.1">
    <property type="nucleotide sequence ID" value="NZ_JAHMHK010000030.1"/>
</dbReference>
<evidence type="ECO:0000313" key="2">
    <source>
        <dbReference type="Proteomes" id="UP000812267"/>
    </source>
</evidence>
<reference evidence="1" key="1">
    <citation type="submission" date="2021-06" db="EMBL/GenBank/DDBJ databases">
        <title>Novel Mycoplasma species detected in California sea lions (Zalophus californianus) from the USA.</title>
        <authorList>
            <person name="Volokhov D.V."/>
            <person name="Furtak V.A."/>
            <person name="Zagorodnyaya T.A."/>
        </authorList>
    </citation>
    <scope>NUCLEOTIDE SEQUENCE [LARGE SCALE GENOMIC DNA]</scope>
    <source>
        <strain evidence="1">CSL 4779</strain>
    </source>
</reference>
<dbReference type="Proteomes" id="UP000812267">
    <property type="component" value="Unassembled WGS sequence"/>
</dbReference>
<keyword evidence="1" id="KW-0378">Hydrolase</keyword>